<evidence type="ECO:0000313" key="13">
    <source>
        <dbReference type="EMBL" id="ORV63976.1"/>
    </source>
</evidence>
<comment type="subcellular location">
    <subcellularLocation>
        <location evidence="2">Endomembrane system</location>
        <topology evidence="2">Multi-pass membrane protein</topology>
    </subcellularLocation>
</comment>
<keyword evidence="7" id="KW-0949">S-adenosyl-L-methionine</keyword>
<gene>
    <name evidence="13" type="ORF">AWC06_07180</name>
</gene>
<dbReference type="EMBL" id="LQOW01000005">
    <property type="protein sequence ID" value="ORV63976.1"/>
    <property type="molecule type" value="Genomic_DNA"/>
</dbReference>
<evidence type="ECO:0000256" key="10">
    <source>
        <dbReference type="ARBA" id="ARBA00023136"/>
    </source>
</evidence>
<dbReference type="GO" id="GO:0012505">
    <property type="term" value="C:endomembrane system"/>
    <property type="evidence" value="ECO:0007669"/>
    <property type="project" value="UniProtKB-SubCell"/>
</dbReference>
<keyword evidence="10 12" id="KW-0472">Membrane</keyword>
<comment type="catalytic activity">
    <reaction evidence="11">
        <text>methanethiol + S-adenosyl-L-methionine = dimethyl sulfide + S-adenosyl-L-homocysteine + H(+)</text>
        <dbReference type="Rhea" id="RHEA:50428"/>
        <dbReference type="ChEBI" id="CHEBI:15378"/>
        <dbReference type="ChEBI" id="CHEBI:16007"/>
        <dbReference type="ChEBI" id="CHEBI:17437"/>
        <dbReference type="ChEBI" id="CHEBI:57856"/>
        <dbReference type="ChEBI" id="CHEBI:59789"/>
        <dbReference type="EC" id="2.1.1.334"/>
    </reaction>
</comment>
<evidence type="ECO:0000256" key="5">
    <source>
        <dbReference type="ARBA" id="ARBA00022603"/>
    </source>
</evidence>
<keyword evidence="5" id="KW-0489">Methyltransferase</keyword>
<dbReference type="InterPro" id="IPR007318">
    <property type="entry name" value="Phopholipid_MeTrfase"/>
</dbReference>
<evidence type="ECO:0000256" key="12">
    <source>
        <dbReference type="SAM" id="Phobius"/>
    </source>
</evidence>
<dbReference type="GO" id="GO:0008168">
    <property type="term" value="F:methyltransferase activity"/>
    <property type="evidence" value="ECO:0007669"/>
    <property type="project" value="UniProtKB-KW"/>
</dbReference>
<accession>A0A1X1V4E7</accession>
<evidence type="ECO:0000256" key="1">
    <source>
        <dbReference type="ARBA" id="ARBA00002096"/>
    </source>
</evidence>
<evidence type="ECO:0000256" key="9">
    <source>
        <dbReference type="ARBA" id="ARBA00022989"/>
    </source>
</evidence>
<evidence type="ECO:0000313" key="14">
    <source>
        <dbReference type="Proteomes" id="UP000194000"/>
    </source>
</evidence>
<dbReference type="Proteomes" id="UP000194000">
    <property type="component" value="Unassembled WGS sequence"/>
</dbReference>
<sequence>MAGYLIFLVAFLYTIGFVTDADFMVGGVHIVGKSIDRGGLGDGTLTATAVIVDVALLALFAVQHSVMARAGFKRWWTRIVPASAERSTYVHASNICLIALLVAWHPITDDVWRVTAQPWRALLIAVGLAGWVIALLSTFLIDHFDLFGLRQVFARLRGQRPAEHAFATPLFYRVVRHPLYLGFLLAFWGTPRMTVGHLIFAVATTGYILIAARFFEERDLVRIFGQQYRDYQGRVPMLIPGMRRRSGRTAA</sequence>
<keyword evidence="9 12" id="KW-1133">Transmembrane helix</keyword>
<comment type="caution">
    <text evidence="13">The sequence shown here is derived from an EMBL/GenBank/DDBJ whole genome shotgun (WGS) entry which is preliminary data.</text>
</comment>
<feature type="transmembrane region" description="Helical" evidence="12">
    <location>
        <begin position="119"/>
        <end position="141"/>
    </location>
</feature>
<dbReference type="PANTHER" id="PTHR31040:SF1">
    <property type="entry name" value="NURIM"/>
    <property type="match status" value="1"/>
</dbReference>
<dbReference type="Pfam" id="PF04191">
    <property type="entry name" value="PEMT"/>
    <property type="match status" value="1"/>
</dbReference>
<dbReference type="EC" id="2.1.1.334" evidence="4"/>
<feature type="transmembrane region" description="Helical" evidence="12">
    <location>
        <begin position="195"/>
        <end position="215"/>
    </location>
</feature>
<comment type="function">
    <text evidence="1">Catalyzes the methylation of methanethiol (MeSH) to yield dimethylsulphide (DMS).</text>
</comment>
<dbReference type="Gene3D" id="1.20.120.1630">
    <property type="match status" value="1"/>
</dbReference>
<evidence type="ECO:0000256" key="4">
    <source>
        <dbReference type="ARBA" id="ARBA00012149"/>
    </source>
</evidence>
<dbReference type="InterPro" id="IPR054700">
    <property type="entry name" value="MddA"/>
</dbReference>
<protein>
    <recommendedName>
        <fullName evidence="4">methanethiol S-methyltransferase</fullName>
        <ecNumber evidence="4">2.1.1.334</ecNumber>
    </recommendedName>
</protein>
<dbReference type="PANTHER" id="PTHR31040">
    <property type="entry name" value="NURIM"/>
    <property type="match status" value="1"/>
</dbReference>
<evidence type="ECO:0000256" key="7">
    <source>
        <dbReference type="ARBA" id="ARBA00022691"/>
    </source>
</evidence>
<dbReference type="InterPro" id="IPR033580">
    <property type="entry name" value="Nurim-like"/>
</dbReference>
<feature type="transmembrane region" description="Helical" evidence="12">
    <location>
        <begin position="45"/>
        <end position="67"/>
    </location>
</feature>
<keyword evidence="6" id="KW-0808">Transferase</keyword>
<evidence type="ECO:0000256" key="3">
    <source>
        <dbReference type="ARBA" id="ARBA00010631"/>
    </source>
</evidence>
<dbReference type="AlphaFoldDB" id="A0A1X1V4E7"/>
<evidence type="ECO:0000256" key="11">
    <source>
        <dbReference type="ARBA" id="ARBA00048134"/>
    </source>
</evidence>
<evidence type="ECO:0000256" key="6">
    <source>
        <dbReference type="ARBA" id="ARBA00022679"/>
    </source>
</evidence>
<comment type="similarity">
    <text evidence="3">Belongs to the nurim family.</text>
</comment>
<evidence type="ECO:0000256" key="2">
    <source>
        <dbReference type="ARBA" id="ARBA00004127"/>
    </source>
</evidence>
<dbReference type="NCBIfam" id="NF045656">
    <property type="entry name" value="MeththiolMtaseMddA"/>
    <property type="match status" value="1"/>
</dbReference>
<name>A0A1X1V4E7_9MYCO</name>
<dbReference type="GO" id="GO:0032259">
    <property type="term" value="P:methylation"/>
    <property type="evidence" value="ECO:0007669"/>
    <property type="project" value="UniProtKB-KW"/>
</dbReference>
<dbReference type="STRING" id="1260918.AWC06_07180"/>
<proteinExistence type="inferred from homology"/>
<keyword evidence="8 12" id="KW-0812">Transmembrane</keyword>
<evidence type="ECO:0000256" key="8">
    <source>
        <dbReference type="ARBA" id="ARBA00022692"/>
    </source>
</evidence>
<reference evidence="13 14" key="1">
    <citation type="submission" date="2016-01" db="EMBL/GenBank/DDBJ databases">
        <title>The new phylogeny of the genus Mycobacterium.</title>
        <authorList>
            <person name="Tarcisio F."/>
            <person name="Conor M."/>
            <person name="Antonella G."/>
            <person name="Elisabetta G."/>
            <person name="Giulia F.S."/>
            <person name="Sara T."/>
            <person name="Anna F."/>
            <person name="Clotilde B."/>
            <person name="Roberto B."/>
            <person name="Veronica D.S."/>
            <person name="Fabio R."/>
            <person name="Monica P."/>
            <person name="Olivier J."/>
            <person name="Enrico T."/>
            <person name="Nicola S."/>
        </authorList>
    </citation>
    <scope>NUCLEOTIDE SEQUENCE [LARGE SCALE GENOMIC DNA]</scope>
    <source>
        <strain evidence="13 14">DSM 45731</strain>
    </source>
</reference>
<keyword evidence="14" id="KW-1185">Reference proteome</keyword>
<organism evidence="13 14">
    <name type="scientific">Mycobacterium fragae</name>
    <dbReference type="NCBI Taxonomy" id="1260918"/>
    <lineage>
        <taxon>Bacteria</taxon>
        <taxon>Bacillati</taxon>
        <taxon>Actinomycetota</taxon>
        <taxon>Actinomycetes</taxon>
        <taxon>Mycobacteriales</taxon>
        <taxon>Mycobacteriaceae</taxon>
        <taxon>Mycobacterium</taxon>
    </lineage>
</organism>